<dbReference type="InterPro" id="IPR018247">
    <property type="entry name" value="EF_Hand_1_Ca_BS"/>
</dbReference>
<evidence type="ECO:0000256" key="5">
    <source>
        <dbReference type="SAM" id="MobiDB-lite"/>
    </source>
</evidence>
<feature type="region of interest" description="Disordered" evidence="5">
    <location>
        <begin position="138"/>
        <end position="161"/>
    </location>
</feature>
<dbReference type="CDD" id="cd00051">
    <property type="entry name" value="EFh"/>
    <property type="match status" value="1"/>
</dbReference>
<evidence type="ECO:0000256" key="3">
    <source>
        <dbReference type="ARBA" id="ARBA00022737"/>
    </source>
</evidence>
<gene>
    <name evidence="8" type="ORF">K2173_017707</name>
</gene>
<evidence type="ECO:0000313" key="8">
    <source>
        <dbReference type="EMBL" id="KAJ8753141.1"/>
    </source>
</evidence>
<dbReference type="Pfam" id="PF13499">
    <property type="entry name" value="EF-hand_7"/>
    <property type="match status" value="2"/>
</dbReference>
<evidence type="ECO:0000256" key="4">
    <source>
        <dbReference type="ARBA" id="ARBA00022837"/>
    </source>
</evidence>
<dbReference type="SMART" id="SM00054">
    <property type="entry name" value="EFh"/>
    <property type="match status" value="4"/>
</dbReference>
<organism evidence="8 9">
    <name type="scientific">Erythroxylum novogranatense</name>
    <dbReference type="NCBI Taxonomy" id="1862640"/>
    <lineage>
        <taxon>Eukaryota</taxon>
        <taxon>Viridiplantae</taxon>
        <taxon>Streptophyta</taxon>
        <taxon>Embryophyta</taxon>
        <taxon>Tracheophyta</taxon>
        <taxon>Spermatophyta</taxon>
        <taxon>Magnoliopsida</taxon>
        <taxon>eudicotyledons</taxon>
        <taxon>Gunneridae</taxon>
        <taxon>Pentapetalae</taxon>
        <taxon>rosids</taxon>
        <taxon>fabids</taxon>
        <taxon>Malpighiales</taxon>
        <taxon>Erythroxylaceae</taxon>
        <taxon>Erythroxylum</taxon>
    </lineage>
</organism>
<sequence length="233" mass="25670">MVTTLLILLLLFVAGLISIYSYAPSKKINSWLQSLFYVEKSTAIPVEIGIPTSKVAIARREMSAKKKSQLKSVFAVFDKNGDGFITKSELRESLKNIRIFMTEKEVEEVVVKVDSDGDGLINFEEFCRLCESMGVDDLGRDGERTSRDDATEEGDGSKGDLKEAFDAFDQNKDGLISVDELDLVLSSMGLKHGKSVEDLKGLIMKVDTDGDGLVNFDEFEIMMRGGGKLVSTS</sequence>
<evidence type="ECO:0000256" key="1">
    <source>
        <dbReference type="ARBA" id="ARBA00003291"/>
    </source>
</evidence>
<evidence type="ECO:0000256" key="2">
    <source>
        <dbReference type="ARBA" id="ARBA00022723"/>
    </source>
</evidence>
<name>A0AAV8SLI0_9ROSI</name>
<feature type="chain" id="PRO_5043496686" description="EF-hand domain-containing protein" evidence="6">
    <location>
        <begin position="19"/>
        <end position="233"/>
    </location>
</feature>
<keyword evidence="3" id="KW-0677">Repeat</keyword>
<comment type="function">
    <text evidence="1">Potential calcium sensor.</text>
</comment>
<evidence type="ECO:0000313" key="9">
    <source>
        <dbReference type="Proteomes" id="UP001159364"/>
    </source>
</evidence>
<dbReference type="SUPFAM" id="SSF47473">
    <property type="entry name" value="EF-hand"/>
    <property type="match status" value="1"/>
</dbReference>
<keyword evidence="6" id="KW-0732">Signal</keyword>
<evidence type="ECO:0000259" key="7">
    <source>
        <dbReference type="PROSITE" id="PS50222"/>
    </source>
</evidence>
<feature type="domain" description="EF-hand" evidence="7">
    <location>
        <begin position="156"/>
        <end position="191"/>
    </location>
</feature>
<dbReference type="Proteomes" id="UP001159364">
    <property type="component" value="Linkage Group LG10"/>
</dbReference>
<keyword evidence="2" id="KW-0479">Metal-binding</keyword>
<comment type="caution">
    <text evidence="8">The sequence shown here is derived from an EMBL/GenBank/DDBJ whole genome shotgun (WGS) entry which is preliminary data.</text>
</comment>
<dbReference type="GO" id="GO:0005509">
    <property type="term" value="F:calcium ion binding"/>
    <property type="evidence" value="ECO:0007669"/>
    <property type="project" value="InterPro"/>
</dbReference>
<dbReference type="InterPro" id="IPR039647">
    <property type="entry name" value="EF_hand_pair_protein_CML-like"/>
</dbReference>
<accession>A0AAV8SLI0</accession>
<dbReference type="EMBL" id="JAIWQS010000010">
    <property type="protein sequence ID" value="KAJ8753141.1"/>
    <property type="molecule type" value="Genomic_DNA"/>
</dbReference>
<feature type="domain" description="EF-hand" evidence="7">
    <location>
        <begin position="65"/>
        <end position="100"/>
    </location>
</feature>
<dbReference type="FunFam" id="1.10.238.10:FF:000089">
    <property type="entry name" value="calmodulin-like protein 3"/>
    <property type="match status" value="1"/>
</dbReference>
<proteinExistence type="predicted"/>
<dbReference type="PROSITE" id="PS50222">
    <property type="entry name" value="EF_HAND_2"/>
    <property type="match status" value="4"/>
</dbReference>
<reference evidence="8 9" key="1">
    <citation type="submission" date="2021-09" db="EMBL/GenBank/DDBJ databases">
        <title>Genomic insights and catalytic innovation underlie evolution of tropane alkaloids biosynthesis.</title>
        <authorList>
            <person name="Wang Y.-J."/>
            <person name="Tian T."/>
            <person name="Huang J.-P."/>
            <person name="Huang S.-X."/>
        </authorList>
    </citation>
    <scope>NUCLEOTIDE SEQUENCE [LARGE SCALE GENOMIC DNA]</scope>
    <source>
        <strain evidence="8">KIB-2018</strain>
        <tissue evidence="8">Leaf</tissue>
    </source>
</reference>
<dbReference type="Gene3D" id="1.10.238.10">
    <property type="entry name" value="EF-hand"/>
    <property type="match status" value="2"/>
</dbReference>
<dbReference type="AlphaFoldDB" id="A0AAV8SLI0"/>
<dbReference type="PROSITE" id="PS00018">
    <property type="entry name" value="EF_HAND_1"/>
    <property type="match status" value="4"/>
</dbReference>
<feature type="domain" description="EF-hand" evidence="7">
    <location>
        <begin position="194"/>
        <end position="229"/>
    </location>
</feature>
<keyword evidence="4" id="KW-0106">Calcium</keyword>
<dbReference type="FunFam" id="1.10.238.10:FF:000001">
    <property type="entry name" value="Calmodulin 1"/>
    <property type="match status" value="1"/>
</dbReference>
<evidence type="ECO:0000256" key="6">
    <source>
        <dbReference type="SAM" id="SignalP"/>
    </source>
</evidence>
<dbReference type="PANTHER" id="PTHR10891">
    <property type="entry name" value="EF-HAND CALCIUM-BINDING DOMAIN CONTAINING PROTEIN"/>
    <property type="match status" value="1"/>
</dbReference>
<dbReference type="InterPro" id="IPR002048">
    <property type="entry name" value="EF_hand_dom"/>
</dbReference>
<dbReference type="GO" id="GO:0005737">
    <property type="term" value="C:cytoplasm"/>
    <property type="evidence" value="ECO:0007669"/>
    <property type="project" value="UniProtKB-ARBA"/>
</dbReference>
<keyword evidence="9" id="KW-1185">Reference proteome</keyword>
<feature type="signal peptide" evidence="6">
    <location>
        <begin position="1"/>
        <end position="18"/>
    </location>
</feature>
<protein>
    <recommendedName>
        <fullName evidence="7">EF-hand domain-containing protein</fullName>
    </recommendedName>
</protein>
<feature type="domain" description="EF-hand" evidence="7">
    <location>
        <begin position="101"/>
        <end position="136"/>
    </location>
</feature>
<dbReference type="InterPro" id="IPR011992">
    <property type="entry name" value="EF-hand-dom_pair"/>
</dbReference>